<dbReference type="PANTHER" id="PTHR43133">
    <property type="entry name" value="RNA POLYMERASE ECF-TYPE SIGMA FACTO"/>
    <property type="match status" value="1"/>
</dbReference>
<accession>A0ABZ2TSK1</accession>
<dbReference type="CDD" id="cd06171">
    <property type="entry name" value="Sigma70_r4"/>
    <property type="match status" value="1"/>
</dbReference>
<dbReference type="Gene3D" id="1.10.10.10">
    <property type="entry name" value="Winged helix-like DNA-binding domain superfamily/Winged helix DNA-binding domain"/>
    <property type="match status" value="1"/>
</dbReference>
<feature type="domain" description="RNA polymerase sigma factor 70 region 4 type 2" evidence="5">
    <location>
        <begin position="125"/>
        <end position="176"/>
    </location>
</feature>
<dbReference type="InterPro" id="IPR013249">
    <property type="entry name" value="RNA_pol_sigma70_r4_t2"/>
</dbReference>
<keyword evidence="2" id="KW-0805">Transcription regulation</keyword>
<dbReference type="InterPro" id="IPR039425">
    <property type="entry name" value="RNA_pol_sigma-70-like"/>
</dbReference>
<comment type="similarity">
    <text evidence="1">Belongs to the sigma-70 factor family. ECF subfamily.</text>
</comment>
<sequence length="188" mass="22276">MEKLTDKYLWKSLKEGDLKAFSVLFETYYSNLHSYGLKICKDEALTEDTLQDFFMYVYEHRENLSDLDTIAPYLFTSYKRFLLKVIKKNEKVKPTDFSNENFVDIQFTAEELITNQEVESFKNKNLTQLLNKLPKRQKEAVYLKYYSGLKAKEISEIMGINYQSVVNTLHKAIKNLKEEISIIKLFKF</sequence>
<dbReference type="InterPro" id="IPR036388">
    <property type="entry name" value="WH-like_DNA-bd_sf"/>
</dbReference>
<dbReference type="RefSeq" id="WP_079737660.1">
    <property type="nucleotide sequence ID" value="NZ_CP150496.1"/>
</dbReference>
<dbReference type="Proteomes" id="UP001491088">
    <property type="component" value="Chromosome"/>
</dbReference>
<keyword evidence="4" id="KW-0804">Transcription</keyword>
<evidence type="ECO:0000259" key="5">
    <source>
        <dbReference type="Pfam" id="PF08281"/>
    </source>
</evidence>
<protein>
    <submittedName>
        <fullName evidence="6">Sigma-70 family RNA polymerase sigma factor</fullName>
    </submittedName>
</protein>
<gene>
    <name evidence="6" type="ORF">WG950_09910</name>
</gene>
<reference evidence="6 7" key="1">
    <citation type="submission" date="2024-03" db="EMBL/GenBank/DDBJ databases">
        <authorList>
            <person name="Cao K."/>
        </authorList>
    </citation>
    <scope>NUCLEOTIDE SEQUENCE [LARGE SCALE GENOMIC DNA]</scope>
    <source>
        <strain evidence="6 7">MCCC 1K00696</strain>
    </source>
</reference>
<dbReference type="Gene3D" id="1.10.1740.10">
    <property type="match status" value="1"/>
</dbReference>
<evidence type="ECO:0000256" key="3">
    <source>
        <dbReference type="ARBA" id="ARBA00023082"/>
    </source>
</evidence>
<evidence type="ECO:0000313" key="7">
    <source>
        <dbReference type="Proteomes" id="UP001491088"/>
    </source>
</evidence>
<dbReference type="InterPro" id="IPR014284">
    <property type="entry name" value="RNA_pol_sigma-70_dom"/>
</dbReference>
<evidence type="ECO:0000256" key="1">
    <source>
        <dbReference type="ARBA" id="ARBA00010641"/>
    </source>
</evidence>
<evidence type="ECO:0000256" key="4">
    <source>
        <dbReference type="ARBA" id="ARBA00023163"/>
    </source>
</evidence>
<dbReference type="SUPFAM" id="SSF88946">
    <property type="entry name" value="Sigma2 domain of RNA polymerase sigma factors"/>
    <property type="match status" value="1"/>
</dbReference>
<proteinExistence type="inferred from homology"/>
<dbReference type="NCBIfam" id="TIGR02937">
    <property type="entry name" value="sigma70-ECF"/>
    <property type="match status" value="1"/>
</dbReference>
<dbReference type="Pfam" id="PF08281">
    <property type="entry name" value="Sigma70_r4_2"/>
    <property type="match status" value="1"/>
</dbReference>
<dbReference type="EMBL" id="CP150496">
    <property type="protein sequence ID" value="WYW54844.1"/>
    <property type="molecule type" value="Genomic_DNA"/>
</dbReference>
<evidence type="ECO:0000256" key="2">
    <source>
        <dbReference type="ARBA" id="ARBA00023015"/>
    </source>
</evidence>
<dbReference type="PANTHER" id="PTHR43133:SF46">
    <property type="entry name" value="RNA POLYMERASE SIGMA-70 FACTOR ECF SUBFAMILY"/>
    <property type="match status" value="1"/>
</dbReference>
<keyword evidence="3" id="KW-0731">Sigma factor</keyword>
<organism evidence="6 7">
    <name type="scientific">Polaribacter marinaquae</name>
    <dbReference type="NCBI Taxonomy" id="1642819"/>
    <lineage>
        <taxon>Bacteria</taxon>
        <taxon>Pseudomonadati</taxon>
        <taxon>Bacteroidota</taxon>
        <taxon>Flavobacteriia</taxon>
        <taxon>Flavobacteriales</taxon>
        <taxon>Flavobacteriaceae</taxon>
    </lineage>
</organism>
<dbReference type="InterPro" id="IPR013325">
    <property type="entry name" value="RNA_pol_sigma_r2"/>
</dbReference>
<name>A0ABZ2TSK1_9FLAO</name>
<dbReference type="SUPFAM" id="SSF88659">
    <property type="entry name" value="Sigma3 and sigma4 domains of RNA polymerase sigma factors"/>
    <property type="match status" value="1"/>
</dbReference>
<dbReference type="InterPro" id="IPR013324">
    <property type="entry name" value="RNA_pol_sigma_r3/r4-like"/>
</dbReference>
<evidence type="ECO:0000313" key="6">
    <source>
        <dbReference type="EMBL" id="WYW54844.1"/>
    </source>
</evidence>
<keyword evidence="7" id="KW-1185">Reference proteome</keyword>